<comment type="caution">
    <text evidence="1">The sequence shown here is derived from an EMBL/GenBank/DDBJ whole genome shotgun (WGS) entry which is preliminary data.</text>
</comment>
<name>A0A2P6QMR6_ROSCH</name>
<evidence type="ECO:0000313" key="2">
    <source>
        <dbReference type="Proteomes" id="UP000238479"/>
    </source>
</evidence>
<proteinExistence type="predicted"/>
<reference evidence="1 2" key="1">
    <citation type="journal article" date="2018" name="Nat. Genet.">
        <title>The Rosa genome provides new insights in the design of modern roses.</title>
        <authorList>
            <person name="Bendahmane M."/>
        </authorList>
    </citation>
    <scope>NUCLEOTIDE SEQUENCE [LARGE SCALE GENOMIC DNA]</scope>
    <source>
        <strain evidence="2">cv. Old Blush</strain>
    </source>
</reference>
<accession>A0A2P6QMR6</accession>
<organism evidence="1 2">
    <name type="scientific">Rosa chinensis</name>
    <name type="common">China rose</name>
    <dbReference type="NCBI Taxonomy" id="74649"/>
    <lineage>
        <taxon>Eukaryota</taxon>
        <taxon>Viridiplantae</taxon>
        <taxon>Streptophyta</taxon>
        <taxon>Embryophyta</taxon>
        <taxon>Tracheophyta</taxon>
        <taxon>Spermatophyta</taxon>
        <taxon>Magnoliopsida</taxon>
        <taxon>eudicotyledons</taxon>
        <taxon>Gunneridae</taxon>
        <taxon>Pentapetalae</taxon>
        <taxon>rosids</taxon>
        <taxon>fabids</taxon>
        <taxon>Rosales</taxon>
        <taxon>Rosaceae</taxon>
        <taxon>Rosoideae</taxon>
        <taxon>Rosoideae incertae sedis</taxon>
        <taxon>Rosa</taxon>
    </lineage>
</organism>
<dbReference type="Gramene" id="PRQ35455">
    <property type="protein sequence ID" value="PRQ35455"/>
    <property type="gene ID" value="RchiOBHm_Chr5g0080221"/>
</dbReference>
<protein>
    <submittedName>
        <fullName evidence="1">Uncharacterized protein</fullName>
    </submittedName>
</protein>
<dbReference type="Proteomes" id="UP000238479">
    <property type="component" value="Chromosome 5"/>
</dbReference>
<dbReference type="EMBL" id="PDCK01000043">
    <property type="protein sequence ID" value="PRQ35455.1"/>
    <property type="molecule type" value="Genomic_DNA"/>
</dbReference>
<keyword evidence="2" id="KW-1185">Reference proteome</keyword>
<sequence length="44" mass="5696">MAWVSTDELHRSQFEAEKFLRFRWFFCILRRLRADDDMQEWSRW</sequence>
<evidence type="ECO:0000313" key="1">
    <source>
        <dbReference type="EMBL" id="PRQ35455.1"/>
    </source>
</evidence>
<dbReference type="AlphaFoldDB" id="A0A2P6QMR6"/>
<gene>
    <name evidence="1" type="ORF">RchiOBHm_Chr5g0080221</name>
</gene>